<dbReference type="EC" id="2.7.11.1" evidence="5"/>
<dbReference type="GO" id="GO:0005524">
    <property type="term" value="F:ATP binding"/>
    <property type="evidence" value="ECO:0007669"/>
    <property type="project" value="UniProtKB-KW"/>
</dbReference>
<evidence type="ECO:0000256" key="14">
    <source>
        <dbReference type="ARBA" id="ARBA00047899"/>
    </source>
</evidence>
<dbReference type="SUPFAM" id="SSF56112">
    <property type="entry name" value="Protein kinase-like (PK-like)"/>
    <property type="match status" value="1"/>
</dbReference>
<evidence type="ECO:0000256" key="4">
    <source>
        <dbReference type="ARBA" id="ARBA00006692"/>
    </source>
</evidence>
<keyword evidence="8" id="KW-0723">Serine/threonine-protein kinase</keyword>
<accession>A0A8C3BVR9</accession>
<reference evidence="18" key="3">
    <citation type="submission" date="2025-09" db="UniProtKB">
        <authorList>
            <consortium name="Ensembl"/>
        </authorList>
    </citation>
    <scope>IDENTIFICATION</scope>
</reference>
<evidence type="ECO:0000256" key="13">
    <source>
        <dbReference type="ARBA" id="ARBA00023242"/>
    </source>
</evidence>
<keyword evidence="7" id="KW-0963">Cytoplasm</keyword>
<keyword evidence="9" id="KW-0808">Transferase</keyword>
<keyword evidence="19" id="KW-1185">Reference proteome</keyword>
<comment type="catalytic activity">
    <reaction evidence="14">
        <text>L-threonyl-[protein] + ATP = O-phospho-L-threonyl-[protein] + ADP + H(+)</text>
        <dbReference type="Rhea" id="RHEA:46608"/>
        <dbReference type="Rhea" id="RHEA-COMP:11060"/>
        <dbReference type="Rhea" id="RHEA-COMP:11605"/>
        <dbReference type="ChEBI" id="CHEBI:15378"/>
        <dbReference type="ChEBI" id="CHEBI:30013"/>
        <dbReference type="ChEBI" id="CHEBI:30616"/>
        <dbReference type="ChEBI" id="CHEBI:61977"/>
        <dbReference type="ChEBI" id="CHEBI:456216"/>
        <dbReference type="EC" id="2.7.11.1"/>
    </reaction>
</comment>
<dbReference type="PANTHER" id="PTHR22961:SF16">
    <property type="entry name" value="SERINE_THREONINE-PROTEIN KINASE 40"/>
    <property type="match status" value="1"/>
</dbReference>
<feature type="domain" description="Protein kinase" evidence="17">
    <location>
        <begin position="35"/>
        <end position="332"/>
    </location>
</feature>
<evidence type="ECO:0000313" key="18">
    <source>
        <dbReference type="Ensembl" id="ENSCMMP00000011082.1"/>
    </source>
</evidence>
<dbReference type="GO" id="GO:0005737">
    <property type="term" value="C:cytoplasm"/>
    <property type="evidence" value="ECO:0007669"/>
    <property type="project" value="UniProtKB-SubCell"/>
</dbReference>
<name>A0A8C3BVR9_CAIMO</name>
<dbReference type="GO" id="GO:0005634">
    <property type="term" value="C:nucleus"/>
    <property type="evidence" value="ECO:0007669"/>
    <property type="project" value="UniProtKB-SubCell"/>
</dbReference>
<protein>
    <recommendedName>
        <fullName evidence="6">Serine/threonine-protein kinase 40</fullName>
        <ecNumber evidence="5">2.7.11.1</ecNumber>
    </recommendedName>
</protein>
<organism evidence="18 19">
    <name type="scientific">Cairina moschata</name>
    <name type="common">Muscovy duck</name>
    <dbReference type="NCBI Taxonomy" id="8855"/>
    <lineage>
        <taxon>Eukaryota</taxon>
        <taxon>Metazoa</taxon>
        <taxon>Chordata</taxon>
        <taxon>Craniata</taxon>
        <taxon>Vertebrata</taxon>
        <taxon>Euteleostomi</taxon>
        <taxon>Archelosauria</taxon>
        <taxon>Archosauria</taxon>
        <taxon>Dinosauria</taxon>
        <taxon>Saurischia</taxon>
        <taxon>Theropoda</taxon>
        <taxon>Coelurosauria</taxon>
        <taxon>Aves</taxon>
        <taxon>Neognathae</taxon>
        <taxon>Galloanserae</taxon>
        <taxon>Anseriformes</taxon>
        <taxon>Anatidae</taxon>
        <taxon>Anatinae</taxon>
        <taxon>Cairina</taxon>
    </lineage>
</organism>
<dbReference type="InterPro" id="IPR000719">
    <property type="entry name" value="Prot_kinase_dom"/>
</dbReference>
<dbReference type="Gene3D" id="1.10.510.10">
    <property type="entry name" value="Transferase(Phosphotransferase) domain 1"/>
    <property type="match status" value="1"/>
</dbReference>
<evidence type="ECO:0000256" key="2">
    <source>
        <dbReference type="ARBA" id="ARBA00004123"/>
    </source>
</evidence>
<evidence type="ECO:0000256" key="7">
    <source>
        <dbReference type="ARBA" id="ARBA00022490"/>
    </source>
</evidence>
<comment type="function">
    <text evidence="1">May be a negative regulator of NF-kappa-B and p53-mediated gene transcription.</text>
</comment>
<keyword evidence="12" id="KW-0067">ATP-binding</keyword>
<evidence type="ECO:0000256" key="12">
    <source>
        <dbReference type="ARBA" id="ARBA00022840"/>
    </source>
</evidence>
<evidence type="ECO:0000256" key="10">
    <source>
        <dbReference type="ARBA" id="ARBA00022741"/>
    </source>
</evidence>
<dbReference type="AlphaFoldDB" id="A0A8C3BVR9"/>
<sequence>MKRRASDRGAGETSTKAKALCTGISGNNAKRAGPFILGPRLGNSPVPSIVQCLARKDGTDDFYQLKILTLEERGDKGIETQEERQGKMLLHTEYSLLSLLHNQEGVVHHHGLFQDRACEIIEDLEANRMVRKMKKRICLVLDCLCAHDFSDKTADLINLQHYVIKEKRLSERETVVIFYDVVRVVEALHKKNIVHRDLKLGNMVLNKRTHRITITNFCLGKHLVSEDDLLKDQRGSPAYISPDVLSGRPYRGKPSDMWALGVVLFTMLYGQFPFYDSIPQELFRKIKAAEYTIPEDGRVSENTVCLIRKLLVLDPQQRLTASEVLDSLSSIIASWQSMSSLSGPLQVVPDIDDQVANPENPQEVGAGGLPPVLGLRLCGGASFGLAVLGVLPWAASPAGPAALSTCMPPAAFPRLCATFPPRIPIPRGLQPAELHGSELAGPGSSPRAVPARVQLGAGSGSLLCSASCSLPAVCPVGSSGWRPRQLVTLSSLPSRGSGQSEAVAGAAPGRGSDEAALPQVKVTEECSQYEFENYMRQQLLLAEEKNTLHEAKSFLQKRQFGNIPPVRRLGHDAQPMNPLDAAILAQRYLRK</sequence>
<dbReference type="Ensembl" id="ENSCMMT00000012187.1">
    <property type="protein sequence ID" value="ENSCMMP00000011082.1"/>
    <property type="gene ID" value="ENSCMMG00000007000.1"/>
</dbReference>
<evidence type="ECO:0000313" key="19">
    <source>
        <dbReference type="Proteomes" id="UP000694556"/>
    </source>
</evidence>
<dbReference type="GO" id="GO:0004674">
    <property type="term" value="F:protein serine/threonine kinase activity"/>
    <property type="evidence" value="ECO:0007669"/>
    <property type="project" value="UniProtKB-KW"/>
</dbReference>
<evidence type="ECO:0000256" key="6">
    <source>
        <dbReference type="ARBA" id="ARBA00016813"/>
    </source>
</evidence>
<proteinExistence type="inferred from homology"/>
<evidence type="ECO:0000259" key="17">
    <source>
        <dbReference type="PROSITE" id="PS50011"/>
    </source>
</evidence>
<dbReference type="Pfam" id="PF00069">
    <property type="entry name" value="Pkinase"/>
    <property type="match status" value="1"/>
</dbReference>
<dbReference type="SMART" id="SM00220">
    <property type="entry name" value="S_TKc"/>
    <property type="match status" value="1"/>
</dbReference>
<dbReference type="InterPro" id="IPR011009">
    <property type="entry name" value="Kinase-like_dom_sf"/>
</dbReference>
<dbReference type="PROSITE" id="PS00108">
    <property type="entry name" value="PROTEIN_KINASE_ST"/>
    <property type="match status" value="1"/>
</dbReference>
<feature type="region of interest" description="Disordered" evidence="16">
    <location>
        <begin position="490"/>
        <end position="515"/>
    </location>
</feature>
<evidence type="ECO:0000256" key="16">
    <source>
        <dbReference type="SAM" id="MobiDB-lite"/>
    </source>
</evidence>
<evidence type="ECO:0000256" key="5">
    <source>
        <dbReference type="ARBA" id="ARBA00012513"/>
    </source>
</evidence>
<dbReference type="InterPro" id="IPR024236">
    <property type="entry name" value="Ser/Thr_kinase_40"/>
</dbReference>
<keyword evidence="13" id="KW-0539">Nucleus</keyword>
<reference evidence="18" key="2">
    <citation type="submission" date="2025-08" db="UniProtKB">
        <authorList>
            <consortium name="Ensembl"/>
        </authorList>
    </citation>
    <scope>IDENTIFICATION</scope>
</reference>
<comment type="catalytic activity">
    <reaction evidence="15">
        <text>L-seryl-[protein] + ATP = O-phospho-L-seryl-[protein] + ADP + H(+)</text>
        <dbReference type="Rhea" id="RHEA:17989"/>
        <dbReference type="Rhea" id="RHEA-COMP:9863"/>
        <dbReference type="Rhea" id="RHEA-COMP:11604"/>
        <dbReference type="ChEBI" id="CHEBI:15378"/>
        <dbReference type="ChEBI" id="CHEBI:29999"/>
        <dbReference type="ChEBI" id="CHEBI:30616"/>
        <dbReference type="ChEBI" id="CHEBI:83421"/>
        <dbReference type="ChEBI" id="CHEBI:456216"/>
        <dbReference type="EC" id="2.7.11.1"/>
    </reaction>
</comment>
<dbReference type="PROSITE" id="PS50011">
    <property type="entry name" value="PROTEIN_KINASE_DOM"/>
    <property type="match status" value="1"/>
</dbReference>
<dbReference type="FunFam" id="1.10.510.10:FF:000269">
    <property type="entry name" value="Serine/threonine-protein kinase 40"/>
    <property type="match status" value="1"/>
</dbReference>
<keyword evidence="10" id="KW-0547">Nucleotide-binding</keyword>
<evidence type="ECO:0000256" key="8">
    <source>
        <dbReference type="ARBA" id="ARBA00022527"/>
    </source>
</evidence>
<reference evidence="18" key="1">
    <citation type="submission" date="2018-09" db="EMBL/GenBank/DDBJ databases">
        <title>Common duck and Muscovy duck high density SNP chip.</title>
        <authorList>
            <person name="Vignal A."/>
            <person name="Thebault N."/>
            <person name="Warren W.C."/>
        </authorList>
    </citation>
    <scope>NUCLEOTIDE SEQUENCE [LARGE SCALE GENOMIC DNA]</scope>
</reference>
<dbReference type="PANTHER" id="PTHR22961">
    <property type="entry name" value="SER/THR PROTEIN KINASE-TRB"/>
    <property type="match status" value="1"/>
</dbReference>
<comment type="subcellular location">
    <subcellularLocation>
        <location evidence="3">Cytoplasm</location>
    </subcellularLocation>
    <subcellularLocation>
        <location evidence="2">Nucleus</location>
    </subcellularLocation>
</comment>
<comment type="similarity">
    <text evidence="4">Belongs to the protein kinase superfamily. CAMK Ser/Thr protein kinase family.</text>
</comment>
<evidence type="ECO:0000256" key="15">
    <source>
        <dbReference type="ARBA" id="ARBA00048679"/>
    </source>
</evidence>
<dbReference type="InterPro" id="IPR024104">
    <property type="entry name" value="Tribbles/Ser_Thr_kinase_40"/>
</dbReference>
<feature type="compositionally biased region" description="Polar residues" evidence="16">
    <location>
        <begin position="490"/>
        <end position="500"/>
    </location>
</feature>
<dbReference type="InterPro" id="IPR008271">
    <property type="entry name" value="Ser/Thr_kinase_AS"/>
</dbReference>
<evidence type="ECO:0000256" key="1">
    <source>
        <dbReference type="ARBA" id="ARBA00003412"/>
    </source>
</evidence>
<dbReference type="Proteomes" id="UP000694556">
    <property type="component" value="Chromosome 24"/>
</dbReference>
<keyword evidence="11" id="KW-0418">Kinase</keyword>
<evidence type="ECO:0000256" key="9">
    <source>
        <dbReference type="ARBA" id="ARBA00022679"/>
    </source>
</evidence>
<evidence type="ECO:0000256" key="3">
    <source>
        <dbReference type="ARBA" id="ARBA00004496"/>
    </source>
</evidence>
<dbReference type="CDD" id="cd13974">
    <property type="entry name" value="STKc_SHIK"/>
    <property type="match status" value="1"/>
</dbReference>
<evidence type="ECO:0000256" key="11">
    <source>
        <dbReference type="ARBA" id="ARBA00022777"/>
    </source>
</evidence>